<feature type="compositionally biased region" description="Basic and acidic residues" evidence="9">
    <location>
        <begin position="426"/>
        <end position="436"/>
    </location>
</feature>
<dbReference type="PROSITE" id="PS50135">
    <property type="entry name" value="ZF_ZZ_2"/>
    <property type="match status" value="1"/>
</dbReference>
<dbReference type="CDD" id="cd02340">
    <property type="entry name" value="ZZ_NBR1_like"/>
    <property type="match status" value="1"/>
</dbReference>
<feature type="compositionally biased region" description="Polar residues" evidence="9">
    <location>
        <begin position="440"/>
        <end position="462"/>
    </location>
</feature>
<dbReference type="SMART" id="SM00165">
    <property type="entry name" value="UBA"/>
    <property type="match status" value="1"/>
</dbReference>
<dbReference type="GO" id="GO:0035973">
    <property type="term" value="P:aggrephagy"/>
    <property type="evidence" value="ECO:0007669"/>
    <property type="project" value="TreeGrafter"/>
</dbReference>
<keyword evidence="4" id="KW-0479">Metal-binding</keyword>
<evidence type="ECO:0000313" key="12">
    <source>
        <dbReference type="Ensembl" id="ENSBIXP00000022384.1"/>
    </source>
</evidence>
<dbReference type="PROSITE" id="PS50030">
    <property type="entry name" value="UBA"/>
    <property type="match status" value="1"/>
</dbReference>
<dbReference type="Pfam" id="PF00569">
    <property type="entry name" value="ZZ"/>
    <property type="match status" value="1"/>
</dbReference>
<keyword evidence="5 8" id="KW-0863">Zinc-finger</keyword>
<organism evidence="12 13">
    <name type="scientific">Bos indicus x Bos taurus</name>
    <name type="common">Hybrid cattle</name>
    <dbReference type="NCBI Taxonomy" id="30522"/>
    <lineage>
        <taxon>Eukaryota</taxon>
        <taxon>Metazoa</taxon>
        <taxon>Chordata</taxon>
        <taxon>Craniata</taxon>
        <taxon>Vertebrata</taxon>
        <taxon>Euteleostomi</taxon>
        <taxon>Mammalia</taxon>
        <taxon>Eutheria</taxon>
        <taxon>Laurasiatheria</taxon>
        <taxon>Artiodactyla</taxon>
        <taxon>Ruminantia</taxon>
        <taxon>Pecora</taxon>
        <taxon>Bovidae</taxon>
        <taxon>Bovinae</taxon>
        <taxon>Bos</taxon>
    </lineage>
</organism>
<name>A0A4W2DDV1_BOBOX</name>
<keyword evidence="13" id="KW-1185">Reference proteome</keyword>
<dbReference type="Gene3D" id="1.10.8.10">
    <property type="entry name" value="DNA helicase RuvA subunit, C-terminal domain"/>
    <property type="match status" value="1"/>
</dbReference>
<accession>A0A4W2DDV1</accession>
<evidence type="ECO:0000256" key="2">
    <source>
        <dbReference type="ARBA" id="ARBA00004496"/>
    </source>
</evidence>
<evidence type="ECO:0000256" key="7">
    <source>
        <dbReference type="ARBA" id="ARBA00023242"/>
    </source>
</evidence>
<reference evidence="12" key="2">
    <citation type="submission" date="2025-08" db="UniProtKB">
        <authorList>
            <consortium name="Ensembl"/>
        </authorList>
    </citation>
    <scope>IDENTIFICATION</scope>
</reference>
<gene>
    <name evidence="12" type="primary">SQSTM1</name>
</gene>
<comment type="subcellular location">
    <subcellularLocation>
        <location evidence="2">Cytoplasm</location>
    </subcellularLocation>
    <subcellularLocation>
        <location evidence="1">Nucleus</location>
    </subcellularLocation>
</comment>
<sequence length="529" mass="56637">MCPEPAKPPLPLCLPPLSENSEVPRSPEGATRPSAGKTRGGQSRAPARPPPRGPAPGRGEFRFSGSKQVGARREGRPPAPAGGEGAPAPASGRLPRRAPEPRCLGRRPGREGSGAAPAGRGSPFWPLSAAYQESEKKAHRQKSSSVRKAPLRSLISSDEDGDLVAFSSDEELTMAMSYVKDDIFRIYIKEKKECRRDQRPSCAQEVPRNMVHPNVICDGCNGPVVGTRYKCSVCPDYDLCSACEGKGLHQEHGKLAFPSPIGHFSEGFSHSRWLRKLKHGHFGWPAWEMGTPGNWSPRPPQAGDAHPGPATESASGPSEDPSVNFLKNVGESVAAALSPLGIEVDIDVEHGGKRSRLTPTSAGSSSTEEKCSSQPSSCCSDPSKPDRDVEGTAQSLTEQMNKIALESGGQHEEQMESDNCSGGDDDWTHLSSKEVDPSTGELQSLQMPESEGPSSLDPSQEGPTGLKEAALYPHLPPEADPRLIESLSQMLSMGFSDEGGWLTRLLQTKNYDIGAALDTIQYSKHPPPL</sequence>
<dbReference type="GO" id="GO:0007032">
    <property type="term" value="P:endosome organization"/>
    <property type="evidence" value="ECO:0007669"/>
    <property type="project" value="TreeGrafter"/>
</dbReference>
<protein>
    <submittedName>
        <fullName evidence="12">Sequestosome 1</fullName>
    </submittedName>
</protein>
<evidence type="ECO:0000256" key="6">
    <source>
        <dbReference type="ARBA" id="ARBA00022833"/>
    </source>
</evidence>
<dbReference type="Gene3D" id="3.10.20.90">
    <property type="entry name" value="Phosphatidylinositol 3-kinase Catalytic Subunit, Chain A, domain 1"/>
    <property type="match status" value="1"/>
</dbReference>
<dbReference type="STRING" id="30522.A0A4W2DDV1"/>
<dbReference type="SUPFAM" id="SSF46934">
    <property type="entry name" value="UBA-like"/>
    <property type="match status" value="1"/>
</dbReference>
<feature type="compositionally biased region" description="Low complexity" evidence="9">
    <location>
        <begin position="372"/>
        <end position="382"/>
    </location>
</feature>
<dbReference type="PROSITE" id="PS01357">
    <property type="entry name" value="ZF_ZZ_1"/>
    <property type="match status" value="1"/>
</dbReference>
<evidence type="ECO:0000256" key="1">
    <source>
        <dbReference type="ARBA" id="ARBA00004123"/>
    </source>
</evidence>
<evidence type="ECO:0000259" key="11">
    <source>
        <dbReference type="PROSITE" id="PS50135"/>
    </source>
</evidence>
<dbReference type="SUPFAM" id="SSF57850">
    <property type="entry name" value="RING/U-box"/>
    <property type="match status" value="1"/>
</dbReference>
<dbReference type="FunFam" id="1.10.8.10:FF:000034">
    <property type="entry name" value="Sequestosome 1"/>
    <property type="match status" value="1"/>
</dbReference>
<reference evidence="12 13" key="1">
    <citation type="submission" date="2018-11" db="EMBL/GenBank/DDBJ databases">
        <title>Haplotype-resolved cattle genomes.</title>
        <authorList>
            <person name="Low W.Y."/>
            <person name="Tearle R."/>
            <person name="Bickhart D.M."/>
            <person name="Rosen B.D."/>
            <person name="Koren S."/>
            <person name="Rhie A."/>
            <person name="Hiendleder S."/>
            <person name="Phillippy A.M."/>
            <person name="Smith T.P.L."/>
            <person name="Williams J.L."/>
        </authorList>
    </citation>
    <scope>NUCLEOTIDE SEQUENCE [LARGE SCALE GENOMIC DNA]</scope>
</reference>
<evidence type="ECO:0000256" key="9">
    <source>
        <dbReference type="SAM" id="MobiDB-lite"/>
    </source>
</evidence>
<dbReference type="PANTHER" id="PTHR15090:SF0">
    <property type="entry name" value="SEQUESTOSOME-1"/>
    <property type="match status" value="1"/>
</dbReference>
<keyword evidence="3" id="KW-0963">Cytoplasm</keyword>
<dbReference type="CDD" id="cd14320">
    <property type="entry name" value="UBA_SQSTM"/>
    <property type="match status" value="1"/>
</dbReference>
<reference evidence="12" key="3">
    <citation type="submission" date="2025-09" db="UniProtKB">
        <authorList>
            <consortium name="Ensembl"/>
        </authorList>
    </citation>
    <scope>IDENTIFICATION</scope>
</reference>
<feature type="region of interest" description="Disordered" evidence="9">
    <location>
        <begin position="407"/>
        <end position="474"/>
    </location>
</feature>
<feature type="region of interest" description="Disordered" evidence="9">
    <location>
        <begin position="1"/>
        <end position="126"/>
    </location>
</feature>
<dbReference type="InterPro" id="IPR043145">
    <property type="entry name" value="Znf_ZZ_sf"/>
</dbReference>
<dbReference type="Gene3D" id="3.30.60.90">
    <property type="match status" value="1"/>
</dbReference>
<dbReference type="InterPro" id="IPR000433">
    <property type="entry name" value="Znf_ZZ"/>
</dbReference>
<dbReference type="InterPro" id="IPR009060">
    <property type="entry name" value="UBA-like_sf"/>
</dbReference>
<dbReference type="AlphaFoldDB" id="A0A4W2DDV1"/>
<feature type="region of interest" description="Disordered" evidence="9">
    <location>
        <begin position="351"/>
        <end position="393"/>
    </location>
</feature>
<dbReference type="InterPro" id="IPR052260">
    <property type="entry name" value="Autophagy_Rcpt_SigReg"/>
</dbReference>
<dbReference type="Pfam" id="PF16577">
    <property type="entry name" value="UBA_5"/>
    <property type="match status" value="1"/>
</dbReference>
<evidence type="ECO:0000256" key="5">
    <source>
        <dbReference type="ARBA" id="ARBA00022771"/>
    </source>
</evidence>
<keyword evidence="7" id="KW-0539">Nucleus</keyword>
<evidence type="ECO:0000256" key="3">
    <source>
        <dbReference type="ARBA" id="ARBA00022490"/>
    </source>
</evidence>
<feature type="compositionally biased region" description="Polar residues" evidence="9">
    <location>
        <begin position="357"/>
        <end position="366"/>
    </location>
</feature>
<dbReference type="InterPro" id="IPR033741">
    <property type="entry name" value="SQSTM_UBA"/>
</dbReference>
<dbReference type="GO" id="GO:0070530">
    <property type="term" value="F:K63-linked polyubiquitin modification-dependent protein binding"/>
    <property type="evidence" value="ECO:0007669"/>
    <property type="project" value="TreeGrafter"/>
</dbReference>
<keyword evidence="6" id="KW-0862">Zinc</keyword>
<dbReference type="GO" id="GO:0005080">
    <property type="term" value="F:protein kinase C binding"/>
    <property type="evidence" value="ECO:0007669"/>
    <property type="project" value="TreeGrafter"/>
</dbReference>
<proteinExistence type="predicted"/>
<dbReference type="FunFam" id="3.30.60.90:FF:000012">
    <property type="entry name" value="Sequestosome 1"/>
    <property type="match status" value="1"/>
</dbReference>
<dbReference type="SUPFAM" id="SSF54277">
    <property type="entry name" value="CAD &amp; PB1 domains"/>
    <property type="match status" value="1"/>
</dbReference>
<feature type="compositionally biased region" description="Low complexity" evidence="9">
    <location>
        <begin position="113"/>
        <end position="123"/>
    </location>
</feature>
<dbReference type="Proteomes" id="UP000314981">
    <property type="component" value="Chromosome 7"/>
</dbReference>
<dbReference type="Ensembl" id="ENSBIXT00000050447.1">
    <property type="protein sequence ID" value="ENSBIXP00000022384.1"/>
    <property type="gene ID" value="ENSBIXG00000025248.1"/>
</dbReference>
<evidence type="ECO:0000313" key="13">
    <source>
        <dbReference type="Proteomes" id="UP000314981"/>
    </source>
</evidence>
<feature type="domain" description="UBA" evidence="10">
    <location>
        <begin position="478"/>
        <end position="523"/>
    </location>
</feature>
<dbReference type="PANTHER" id="PTHR15090">
    <property type="entry name" value="SEQUESTOSOME 1-RELATED"/>
    <property type="match status" value="1"/>
</dbReference>
<evidence type="ECO:0000256" key="8">
    <source>
        <dbReference type="PROSITE-ProRule" id="PRU00228"/>
    </source>
</evidence>
<dbReference type="GO" id="GO:0016235">
    <property type="term" value="C:aggresome"/>
    <property type="evidence" value="ECO:0007669"/>
    <property type="project" value="TreeGrafter"/>
</dbReference>
<dbReference type="GO" id="GO:0008270">
    <property type="term" value="F:zinc ion binding"/>
    <property type="evidence" value="ECO:0007669"/>
    <property type="project" value="UniProtKB-KW"/>
</dbReference>
<dbReference type="InterPro" id="IPR015940">
    <property type="entry name" value="UBA"/>
</dbReference>
<feature type="region of interest" description="Disordered" evidence="9">
    <location>
        <begin position="292"/>
        <end position="324"/>
    </location>
</feature>
<dbReference type="GO" id="GO:0044753">
    <property type="term" value="C:amphisome"/>
    <property type="evidence" value="ECO:0007669"/>
    <property type="project" value="TreeGrafter"/>
</dbReference>
<evidence type="ECO:0000259" key="10">
    <source>
        <dbReference type="PROSITE" id="PS50030"/>
    </source>
</evidence>
<feature type="domain" description="ZZ-type" evidence="11">
    <location>
        <begin position="212"/>
        <end position="262"/>
    </location>
</feature>
<feature type="compositionally biased region" description="Pro residues" evidence="9">
    <location>
        <begin position="1"/>
        <end position="14"/>
    </location>
</feature>
<dbReference type="GO" id="GO:0000423">
    <property type="term" value="P:mitophagy"/>
    <property type="evidence" value="ECO:0007669"/>
    <property type="project" value="TreeGrafter"/>
</dbReference>
<evidence type="ECO:0000256" key="4">
    <source>
        <dbReference type="ARBA" id="ARBA00022723"/>
    </source>
</evidence>
<dbReference type="GO" id="GO:0005634">
    <property type="term" value="C:nucleus"/>
    <property type="evidence" value="ECO:0007669"/>
    <property type="project" value="UniProtKB-SubCell"/>
</dbReference>
<dbReference type="SMART" id="SM00291">
    <property type="entry name" value="ZnF_ZZ"/>
    <property type="match status" value="1"/>
</dbReference>